<protein>
    <submittedName>
        <fullName evidence="1">Ornithine cyclodeaminase family protein</fullName>
    </submittedName>
</protein>
<name>A0A3E3K1T9_9FIRM</name>
<dbReference type="InterPro" id="IPR023401">
    <property type="entry name" value="ODC_N"/>
</dbReference>
<dbReference type="SUPFAM" id="SSF51735">
    <property type="entry name" value="NAD(P)-binding Rossmann-fold domains"/>
    <property type="match status" value="1"/>
</dbReference>
<gene>
    <name evidence="1" type="ORF">DW016_08080</name>
</gene>
<dbReference type="InterPro" id="IPR036291">
    <property type="entry name" value="NAD(P)-bd_dom_sf"/>
</dbReference>
<organism evidence="1 2">
    <name type="scientific">Sellimonas intestinalis</name>
    <dbReference type="NCBI Taxonomy" id="1653434"/>
    <lineage>
        <taxon>Bacteria</taxon>
        <taxon>Bacillati</taxon>
        <taxon>Bacillota</taxon>
        <taxon>Clostridia</taxon>
        <taxon>Lachnospirales</taxon>
        <taxon>Lachnospiraceae</taxon>
        <taxon>Sellimonas</taxon>
    </lineage>
</organism>
<keyword evidence="2" id="KW-1185">Reference proteome</keyword>
<accession>A0A3E3K1T9</accession>
<dbReference type="Pfam" id="PF02423">
    <property type="entry name" value="OCD_Mu_crystall"/>
    <property type="match status" value="1"/>
</dbReference>
<dbReference type="AlphaFoldDB" id="A0A3E3K1T9"/>
<dbReference type="PIRSF" id="PIRSF001439">
    <property type="entry name" value="CryM"/>
    <property type="match status" value="1"/>
</dbReference>
<dbReference type="RefSeq" id="WP_082349950.1">
    <property type="nucleotide sequence ID" value="NZ_BAABYU010000001.1"/>
</dbReference>
<evidence type="ECO:0000313" key="1">
    <source>
        <dbReference type="EMBL" id="RGE86901.1"/>
    </source>
</evidence>
<dbReference type="PANTHER" id="PTHR13812">
    <property type="entry name" value="KETIMINE REDUCTASE MU-CRYSTALLIN"/>
    <property type="match status" value="1"/>
</dbReference>
<dbReference type="Proteomes" id="UP000261080">
    <property type="component" value="Unassembled WGS sequence"/>
</dbReference>
<dbReference type="PANTHER" id="PTHR13812:SF19">
    <property type="entry name" value="KETIMINE REDUCTASE MU-CRYSTALLIN"/>
    <property type="match status" value="1"/>
</dbReference>
<dbReference type="GO" id="GO:0005737">
    <property type="term" value="C:cytoplasm"/>
    <property type="evidence" value="ECO:0007669"/>
    <property type="project" value="TreeGrafter"/>
</dbReference>
<sequence length="332" mass="37297">MSVNKFLYLAEEEIHSILGKDYQIVIDSVEDALKMMYEGTTIQPDKSSQIFDEKYQNRINCMPATLKRENTCGMKWVSVFPENKKNGLPNVEGIIVLSETNTGGVKCVLNATELTSLRTAGVGALAVKYLARKEANTIGFIGAGEEAKAHFKLIKFMQKDIKKCFVSSRTKKSVDTFIEELAPMYSDVEFINCENDYESAICDADIIVTAISSQEPVLKARWIKPGTLYIHVAGIEDEFAVARMASKIVCDCWEAVKHRKQTIVQMYNAGELKEEDIYADIYEIICGDKEGRESEGEFIYFNSVGLAVEDILLANRIYEKALELGKGIWINK</sequence>
<dbReference type="Gene3D" id="3.30.1780.10">
    <property type="entry name" value="ornithine cyclodeaminase, domain 1"/>
    <property type="match status" value="1"/>
</dbReference>
<proteinExistence type="predicted"/>
<evidence type="ECO:0000313" key="2">
    <source>
        <dbReference type="Proteomes" id="UP000261080"/>
    </source>
</evidence>
<dbReference type="InterPro" id="IPR003462">
    <property type="entry name" value="ODC_Mu_crystall"/>
</dbReference>
<comment type="caution">
    <text evidence="1">The sequence shown here is derived from an EMBL/GenBank/DDBJ whole genome shotgun (WGS) entry which is preliminary data.</text>
</comment>
<dbReference type="GeneID" id="97192020"/>
<dbReference type="EMBL" id="QVLX01000004">
    <property type="protein sequence ID" value="RGE86901.1"/>
    <property type="molecule type" value="Genomic_DNA"/>
</dbReference>
<reference evidence="1 2" key="1">
    <citation type="submission" date="2018-08" db="EMBL/GenBank/DDBJ databases">
        <title>A genome reference for cultivated species of the human gut microbiota.</title>
        <authorList>
            <person name="Zou Y."/>
            <person name="Xue W."/>
            <person name="Luo G."/>
        </authorList>
    </citation>
    <scope>NUCLEOTIDE SEQUENCE [LARGE SCALE GENOMIC DNA]</scope>
    <source>
        <strain evidence="1 2">AF37-2AT</strain>
    </source>
</reference>
<dbReference type="Gene3D" id="3.40.50.720">
    <property type="entry name" value="NAD(P)-binding Rossmann-like Domain"/>
    <property type="match status" value="1"/>
</dbReference>
<dbReference type="OrthoDB" id="9792005at2"/>